<feature type="coiled-coil region" evidence="1">
    <location>
        <begin position="264"/>
        <end position="308"/>
    </location>
</feature>
<dbReference type="Proteomes" id="UP001597459">
    <property type="component" value="Unassembled WGS sequence"/>
</dbReference>
<organism evidence="3 4">
    <name type="scientific">Aquimarina hainanensis</name>
    <dbReference type="NCBI Taxonomy" id="1578017"/>
    <lineage>
        <taxon>Bacteria</taxon>
        <taxon>Pseudomonadati</taxon>
        <taxon>Bacteroidota</taxon>
        <taxon>Flavobacteriia</taxon>
        <taxon>Flavobacteriales</taxon>
        <taxon>Flavobacteriaceae</taxon>
        <taxon>Aquimarina</taxon>
    </lineage>
</organism>
<keyword evidence="2" id="KW-1133">Transmembrane helix</keyword>
<feature type="transmembrane region" description="Helical" evidence="2">
    <location>
        <begin position="238"/>
        <end position="257"/>
    </location>
</feature>
<evidence type="ECO:0000256" key="2">
    <source>
        <dbReference type="SAM" id="Phobius"/>
    </source>
</evidence>
<feature type="transmembrane region" description="Helical" evidence="2">
    <location>
        <begin position="163"/>
        <end position="181"/>
    </location>
</feature>
<accession>A0ABW5N992</accession>
<keyword evidence="2" id="KW-0472">Membrane</keyword>
<reference evidence="4" key="1">
    <citation type="journal article" date="2019" name="Int. J. Syst. Evol. Microbiol.">
        <title>The Global Catalogue of Microorganisms (GCM) 10K type strain sequencing project: providing services to taxonomists for standard genome sequencing and annotation.</title>
        <authorList>
            <consortium name="The Broad Institute Genomics Platform"/>
            <consortium name="The Broad Institute Genome Sequencing Center for Infectious Disease"/>
            <person name="Wu L."/>
            <person name="Ma J."/>
        </authorList>
    </citation>
    <scope>NUCLEOTIDE SEQUENCE [LARGE SCALE GENOMIC DNA]</scope>
    <source>
        <strain evidence="4">KCTC 42423</strain>
    </source>
</reference>
<feature type="transmembrane region" description="Helical" evidence="2">
    <location>
        <begin position="138"/>
        <end position="157"/>
    </location>
</feature>
<keyword evidence="4" id="KW-1185">Reference proteome</keyword>
<feature type="transmembrane region" description="Helical" evidence="2">
    <location>
        <begin position="201"/>
        <end position="218"/>
    </location>
</feature>
<keyword evidence="2" id="KW-0812">Transmembrane</keyword>
<evidence type="ECO:0000313" key="3">
    <source>
        <dbReference type="EMBL" id="MFD2591030.1"/>
    </source>
</evidence>
<keyword evidence="1" id="KW-0175">Coiled coil</keyword>
<proteinExistence type="predicted"/>
<dbReference type="EMBL" id="JBHULX010000013">
    <property type="protein sequence ID" value="MFD2591030.1"/>
    <property type="molecule type" value="Genomic_DNA"/>
</dbReference>
<name>A0ABW5N992_9FLAO</name>
<protein>
    <recommendedName>
        <fullName evidence="5">MFS transporter</fullName>
    </recommendedName>
</protein>
<gene>
    <name evidence="3" type="ORF">ACFSTE_09320</name>
</gene>
<evidence type="ECO:0000256" key="1">
    <source>
        <dbReference type="SAM" id="Coils"/>
    </source>
</evidence>
<sequence length="364" mass="41985">MKTKVNNKAVDSNITIFRYRVEALENKLTEEHEVIKNDIAIPLGKDLAAMNKPEFECTKDVYSGVINGAYAKMMQGAKKEVQSEIESYHIISEKEEADKQLEEFSKELELKETDHRIKKRELDKCDNSLLKKAKRYGWIRFFLVFLIFIDLFVTSIALQSMGYSLIVSYGIGLAIGVGIFFLAENLPEIIAKGQTPMQRRLITLAIFSGLFILFYVLGIFRSESFSENDEFGSGVHPIYFTALNMFFAITASLVVYFNGLKKHEKKILDQYKLTKEALQQLEAEIKALKEQIQKVRKTQAESELARRQIQIYAHDIQELVQKFFEESQKTFYSTNLIHRSDGKTPKFFEDDIPQLPSFYKGLDI</sequence>
<evidence type="ECO:0008006" key="5">
    <source>
        <dbReference type="Google" id="ProtNLM"/>
    </source>
</evidence>
<dbReference type="RefSeq" id="WP_378253220.1">
    <property type="nucleotide sequence ID" value="NZ_JBHSJV010000001.1"/>
</dbReference>
<evidence type="ECO:0000313" key="4">
    <source>
        <dbReference type="Proteomes" id="UP001597459"/>
    </source>
</evidence>
<comment type="caution">
    <text evidence="3">The sequence shown here is derived from an EMBL/GenBank/DDBJ whole genome shotgun (WGS) entry which is preliminary data.</text>
</comment>